<keyword evidence="1" id="KW-0670">Pyruvate</keyword>
<dbReference type="AlphaFoldDB" id="T1CDI7"/>
<name>T1CDI7_9ZZZZ</name>
<sequence>QCRAGMTAWFGVGSALQRAAHTLGEDALLDMAREWPFLRTLLDDVEMVLAKCDLDIAARFSRLAGDDLHARFFPRLRDEFALTRGLGAAPQGQR</sequence>
<dbReference type="InterPro" id="IPR021135">
    <property type="entry name" value="PEP_COase"/>
</dbReference>
<dbReference type="PANTHER" id="PTHR30523">
    <property type="entry name" value="PHOSPHOENOLPYRUVATE CARBOXYLASE"/>
    <property type="match status" value="1"/>
</dbReference>
<organism evidence="1">
    <name type="scientific">mine drainage metagenome</name>
    <dbReference type="NCBI Taxonomy" id="410659"/>
    <lineage>
        <taxon>unclassified sequences</taxon>
        <taxon>metagenomes</taxon>
        <taxon>ecological metagenomes</taxon>
    </lineage>
</organism>
<dbReference type="Pfam" id="PF00311">
    <property type="entry name" value="PEPcase"/>
    <property type="match status" value="1"/>
</dbReference>
<dbReference type="InterPro" id="IPR015813">
    <property type="entry name" value="Pyrv/PenolPyrv_kinase-like_dom"/>
</dbReference>
<accession>T1CDI7</accession>
<dbReference type="PANTHER" id="PTHR30523:SF6">
    <property type="entry name" value="PHOSPHOENOLPYRUVATE CARBOXYLASE"/>
    <property type="match status" value="1"/>
</dbReference>
<gene>
    <name evidence="1" type="ORF">B2A_02265</name>
</gene>
<dbReference type="SUPFAM" id="SSF51621">
    <property type="entry name" value="Phosphoenolpyruvate/pyruvate domain"/>
    <property type="match status" value="1"/>
</dbReference>
<dbReference type="EMBL" id="AUZZ01001567">
    <property type="protein sequence ID" value="EQD63959.1"/>
    <property type="molecule type" value="Genomic_DNA"/>
</dbReference>
<reference evidence="1" key="1">
    <citation type="submission" date="2013-08" db="EMBL/GenBank/DDBJ databases">
        <authorList>
            <person name="Mendez C."/>
            <person name="Richter M."/>
            <person name="Ferrer M."/>
            <person name="Sanchez J."/>
        </authorList>
    </citation>
    <scope>NUCLEOTIDE SEQUENCE</scope>
</reference>
<protein>
    <submittedName>
        <fullName evidence="1">Phosphoenolpyruvate carboxylase</fullName>
    </submittedName>
</protein>
<proteinExistence type="predicted"/>
<comment type="caution">
    <text evidence="1">The sequence shown here is derived from an EMBL/GenBank/DDBJ whole genome shotgun (WGS) entry which is preliminary data.</text>
</comment>
<dbReference type="GO" id="GO:0015977">
    <property type="term" value="P:carbon fixation"/>
    <property type="evidence" value="ECO:0007669"/>
    <property type="project" value="InterPro"/>
</dbReference>
<dbReference type="GO" id="GO:0005829">
    <property type="term" value="C:cytosol"/>
    <property type="evidence" value="ECO:0007669"/>
    <property type="project" value="TreeGrafter"/>
</dbReference>
<reference evidence="1" key="2">
    <citation type="journal article" date="2014" name="ISME J.">
        <title>Microbial stratification in low pH oxic and suboxic macroscopic growths along an acid mine drainage.</title>
        <authorList>
            <person name="Mendez-Garcia C."/>
            <person name="Mesa V."/>
            <person name="Sprenger R.R."/>
            <person name="Richter M."/>
            <person name="Diez M.S."/>
            <person name="Solano J."/>
            <person name="Bargiela R."/>
            <person name="Golyshina O.V."/>
            <person name="Manteca A."/>
            <person name="Ramos J.L."/>
            <person name="Gallego J.R."/>
            <person name="Llorente I."/>
            <person name="Martins Dos Santos V.A."/>
            <person name="Jensen O.N."/>
            <person name="Pelaez A.I."/>
            <person name="Sanchez J."/>
            <person name="Ferrer M."/>
        </authorList>
    </citation>
    <scope>NUCLEOTIDE SEQUENCE</scope>
</reference>
<dbReference type="GO" id="GO:0006099">
    <property type="term" value="P:tricarboxylic acid cycle"/>
    <property type="evidence" value="ECO:0007669"/>
    <property type="project" value="InterPro"/>
</dbReference>
<feature type="non-terminal residue" evidence="1">
    <location>
        <position position="1"/>
    </location>
</feature>
<evidence type="ECO:0000313" key="1">
    <source>
        <dbReference type="EMBL" id="EQD63959.1"/>
    </source>
</evidence>
<dbReference type="GO" id="GO:0008964">
    <property type="term" value="F:phosphoenolpyruvate carboxylase activity"/>
    <property type="evidence" value="ECO:0007669"/>
    <property type="project" value="InterPro"/>
</dbReference>